<dbReference type="EMBL" id="PJEX01000875">
    <property type="protein sequence ID" value="TKW48581.1"/>
    <property type="molecule type" value="Genomic_DNA"/>
</dbReference>
<accession>A0A4U6WZN0</accession>
<protein>
    <submittedName>
        <fullName evidence="2">Uncharacterized protein</fullName>
    </submittedName>
</protein>
<sequence length="614" mass="61754">FKPDPQRTVQVPKVPAQHLDAVPAHLLHELLDLGRHPRRAEAEVVALAEAAHRESRVGVALPAVGGVGLDDDGRPAGPRLEDGLLVLPGLLLEEALAGERDDARPDALFGEEVPGLHGEAHLGADADEGDVEVVVAAAAAAAGLGEDVGAPGDAVPGRVLGVLREGLTGERDDGGGLGGADGGDEGAGDLLRVAGADVEGVGHGAVQGRQGDGLVGGAVLAGADAVVGGDVDLLEALQRGHADGRRGVEVEHEEGAGDGEEGPLPEGGQAVGDGAHGVFANAVVDVAAGVVAVEVAGGPELGLELPSGVPHDAGRLAGGRGRGGQLVLGGDVLCPVVRHLAVDPELELGGEVRVPLRVLPDGGRPLGLEGASAVGGVAEEVVDVPGDGEVLGRVEAEGRLDAGDVVDAEGGAVGLCVAGLDGTEADGRVDVDKGRAVAAPRGDEGVGDGWTIPPTRKKTHIGVSVEDLQHVPTRRPHLGVHVLRVGHVGRPVAGDGVVVVDDAEVVQLPVAGQRHRLEADALLEAGVANHAPRHVVHDLVAGPVVRCREVLGGHGQPDGVGDALAERSRGDFDALVLDLGVARTQGIGLVGVVRFELIDCHALHADEVHEEILP</sequence>
<comment type="caution">
    <text evidence="2">The sequence shown here is derived from an EMBL/GenBank/DDBJ whole genome shotgun (WGS) entry which is preliminary data.</text>
</comment>
<evidence type="ECO:0000313" key="2">
    <source>
        <dbReference type="EMBL" id="TKW48581.1"/>
    </source>
</evidence>
<feature type="non-terminal residue" evidence="2">
    <location>
        <position position="1"/>
    </location>
</feature>
<evidence type="ECO:0000256" key="1">
    <source>
        <dbReference type="SAM" id="MobiDB-lite"/>
    </source>
</evidence>
<name>A0A4U6WZN0_9PEZI</name>
<reference evidence="2 3" key="1">
    <citation type="journal article" date="2019" name="PLoS ONE">
        <title>Comparative genome analysis indicates high evolutionary potential of pathogenicity genes in Colletotrichum tanaceti.</title>
        <authorList>
            <person name="Lelwala R.V."/>
            <person name="Korhonen P.K."/>
            <person name="Young N.D."/>
            <person name="Scott J.B."/>
            <person name="Ades P.A."/>
            <person name="Gasser R.B."/>
            <person name="Taylor P.W.J."/>
        </authorList>
    </citation>
    <scope>NUCLEOTIDE SEQUENCE [LARGE SCALE GENOMIC DNA]</scope>
    <source>
        <strain evidence="2">BRIP57314</strain>
    </source>
</reference>
<keyword evidence="3" id="KW-1185">Reference proteome</keyword>
<feature type="region of interest" description="Disordered" evidence="1">
    <location>
        <begin position="242"/>
        <end position="271"/>
    </location>
</feature>
<dbReference type="Proteomes" id="UP000310108">
    <property type="component" value="Unassembled WGS sequence"/>
</dbReference>
<organism evidence="2 3">
    <name type="scientific">Colletotrichum tanaceti</name>
    <dbReference type="NCBI Taxonomy" id="1306861"/>
    <lineage>
        <taxon>Eukaryota</taxon>
        <taxon>Fungi</taxon>
        <taxon>Dikarya</taxon>
        <taxon>Ascomycota</taxon>
        <taxon>Pezizomycotina</taxon>
        <taxon>Sordariomycetes</taxon>
        <taxon>Hypocreomycetidae</taxon>
        <taxon>Glomerellales</taxon>
        <taxon>Glomerellaceae</taxon>
        <taxon>Colletotrichum</taxon>
        <taxon>Colletotrichum destructivum species complex</taxon>
    </lineage>
</organism>
<gene>
    <name evidence="2" type="ORF">CTA1_4129</name>
</gene>
<evidence type="ECO:0000313" key="3">
    <source>
        <dbReference type="Proteomes" id="UP000310108"/>
    </source>
</evidence>
<dbReference type="AlphaFoldDB" id="A0A4U6WZN0"/>
<feature type="compositionally biased region" description="Basic and acidic residues" evidence="1">
    <location>
        <begin position="242"/>
        <end position="255"/>
    </location>
</feature>
<proteinExistence type="predicted"/>